<keyword evidence="1" id="KW-0328">Glycosyltransferase</keyword>
<dbReference type="PANTHER" id="PTHR30160">
    <property type="entry name" value="TETRAACYLDISACCHARIDE 4'-KINASE-RELATED"/>
    <property type="match status" value="1"/>
</dbReference>
<accession>A0A383EJW8</accession>
<dbReference type="SUPFAM" id="SSF53756">
    <property type="entry name" value="UDP-Glycosyltransferase/glycogen phosphorylase"/>
    <property type="match status" value="1"/>
</dbReference>
<evidence type="ECO:0000256" key="1">
    <source>
        <dbReference type="ARBA" id="ARBA00022676"/>
    </source>
</evidence>
<evidence type="ECO:0000313" key="3">
    <source>
        <dbReference type="EMBL" id="SVE56620.1"/>
    </source>
</evidence>
<dbReference type="GO" id="GO:0008713">
    <property type="term" value="F:ADP-heptose-lipopolysaccharide heptosyltransferase activity"/>
    <property type="evidence" value="ECO:0007669"/>
    <property type="project" value="TreeGrafter"/>
</dbReference>
<keyword evidence="2" id="KW-0808">Transferase</keyword>
<dbReference type="EMBL" id="UINC01226222">
    <property type="protein sequence ID" value="SVE56620.1"/>
    <property type="molecule type" value="Genomic_DNA"/>
</dbReference>
<dbReference type="InterPro" id="IPR051199">
    <property type="entry name" value="LPS_LOS_Heptosyltrfase"/>
</dbReference>
<dbReference type="Pfam" id="PF01075">
    <property type="entry name" value="Glyco_transf_9"/>
    <property type="match status" value="1"/>
</dbReference>
<reference evidence="3" key="1">
    <citation type="submission" date="2018-05" db="EMBL/GenBank/DDBJ databases">
        <authorList>
            <person name="Lanie J.A."/>
            <person name="Ng W.-L."/>
            <person name="Kazmierczak K.M."/>
            <person name="Andrzejewski T.M."/>
            <person name="Davidsen T.M."/>
            <person name="Wayne K.J."/>
            <person name="Tettelin H."/>
            <person name="Glass J.I."/>
            <person name="Rusch D."/>
            <person name="Podicherti R."/>
            <person name="Tsui H.-C.T."/>
            <person name="Winkler M.E."/>
        </authorList>
    </citation>
    <scope>NUCLEOTIDE SEQUENCE</scope>
</reference>
<feature type="non-terminal residue" evidence="3">
    <location>
        <position position="1"/>
    </location>
</feature>
<dbReference type="GO" id="GO:0005829">
    <property type="term" value="C:cytosol"/>
    <property type="evidence" value="ECO:0007669"/>
    <property type="project" value="TreeGrafter"/>
</dbReference>
<feature type="non-terminal residue" evidence="3">
    <location>
        <position position="230"/>
    </location>
</feature>
<organism evidence="3">
    <name type="scientific">marine metagenome</name>
    <dbReference type="NCBI Taxonomy" id="408172"/>
    <lineage>
        <taxon>unclassified sequences</taxon>
        <taxon>metagenomes</taxon>
        <taxon>ecological metagenomes</taxon>
    </lineage>
</organism>
<gene>
    <name evidence="3" type="ORF">METZ01_LOCUS509474</name>
</gene>
<dbReference type="GO" id="GO:0009244">
    <property type="term" value="P:lipopolysaccharide core region biosynthetic process"/>
    <property type="evidence" value="ECO:0007669"/>
    <property type="project" value="TreeGrafter"/>
</dbReference>
<evidence type="ECO:0008006" key="4">
    <source>
        <dbReference type="Google" id="ProtNLM"/>
    </source>
</evidence>
<proteinExistence type="predicted"/>
<name>A0A383EJW8_9ZZZZ</name>
<dbReference type="AlphaFoldDB" id="A0A383EJW8"/>
<dbReference type="Gene3D" id="3.40.50.2000">
    <property type="entry name" value="Glycogen Phosphorylase B"/>
    <property type="match status" value="2"/>
</dbReference>
<protein>
    <recommendedName>
        <fullName evidence="4">Glycosyltransferase family 9 protein</fullName>
    </recommendedName>
</protein>
<dbReference type="CDD" id="cd03789">
    <property type="entry name" value="GT9_LPS_heptosyltransferase"/>
    <property type="match status" value="1"/>
</dbReference>
<dbReference type="InterPro" id="IPR002201">
    <property type="entry name" value="Glyco_trans_9"/>
</dbReference>
<evidence type="ECO:0000256" key="2">
    <source>
        <dbReference type="ARBA" id="ARBA00022679"/>
    </source>
</evidence>
<sequence>FADDLAFYHGSVLARIFEFFRLIFKLRKEDFNLSFVLQNAWPFRLLSILASVPVRVGFGCRRKDFFLTHSVVTDHIQNETESYLDLLRKMNFPAVSKKTSYYLSGEEKDFLDLFWERYSIDIGEEVIAIAPGGGKSVKRTMLTKRWPVQYYIELVQRLQHVRSCRIILVGGSGDRRVTNNIMQSCPNCIDATDLSFGEMASIFRRCNIFIGNDSAPLHIASSMRTPCIGI</sequence>